<feature type="signal peptide" evidence="5">
    <location>
        <begin position="1"/>
        <end position="22"/>
    </location>
</feature>
<evidence type="ECO:0000313" key="6">
    <source>
        <dbReference type="EMBL" id="TWF75220.1"/>
    </source>
</evidence>
<gene>
    <name evidence="6" type="ORF">FHX44_111104</name>
</gene>
<dbReference type="CDD" id="cd13585">
    <property type="entry name" value="PBP2_TMBP_like"/>
    <property type="match status" value="1"/>
</dbReference>
<dbReference type="InterPro" id="IPR050490">
    <property type="entry name" value="Bact_solute-bd_prot1"/>
</dbReference>
<evidence type="ECO:0000256" key="2">
    <source>
        <dbReference type="ARBA" id="ARBA00008520"/>
    </source>
</evidence>
<dbReference type="RefSeq" id="WP_147254461.1">
    <property type="nucleotide sequence ID" value="NZ_VIWU01000001.1"/>
</dbReference>
<dbReference type="AlphaFoldDB" id="A0A561SK37"/>
<dbReference type="PANTHER" id="PTHR43649:SF31">
    <property type="entry name" value="SN-GLYCEROL-3-PHOSPHATE-BINDING PERIPLASMIC PROTEIN UGPB"/>
    <property type="match status" value="1"/>
</dbReference>
<dbReference type="Pfam" id="PF01547">
    <property type="entry name" value="SBP_bac_1"/>
    <property type="match status" value="1"/>
</dbReference>
<organism evidence="6 7">
    <name type="scientific">Pseudonocardia hierapolitana</name>
    <dbReference type="NCBI Taxonomy" id="1128676"/>
    <lineage>
        <taxon>Bacteria</taxon>
        <taxon>Bacillati</taxon>
        <taxon>Actinomycetota</taxon>
        <taxon>Actinomycetes</taxon>
        <taxon>Pseudonocardiales</taxon>
        <taxon>Pseudonocardiaceae</taxon>
        <taxon>Pseudonocardia</taxon>
    </lineage>
</organism>
<keyword evidence="4 5" id="KW-0732">Signal</keyword>
<evidence type="ECO:0000256" key="1">
    <source>
        <dbReference type="ARBA" id="ARBA00004196"/>
    </source>
</evidence>
<sequence>MMRSFHRAWRAGALAAAVGLLAACGGGGQSDESGPVTITIQEWSQIPGTPMEQVIQTFQQQNPDIRVELAPQIPFGPEYDTRMQTQLGAGTAPTLFRMNDDFLTSFSRQGVLTDLSPYLEGVDTSQYLQPLFDFGRQEDGTYTGFAVGTGPRVIFYNKTMFEEAGVPLPPSTYTDENWKWSDFLAAAKALTIPGERWGAIVYTDEGFENTWAMNNGSPDGVFSKDGHRFTLADPVAAAGIQYVVDLTCTERVQPPWSELTQDNASEGLFGQGRVAMLHGAYATNTAIRSLVNGFQYDIAPVPGNAAQVNENSLYVYVIPASTPQREADGAWKFLQYLGTEEAGAVLGQGGYYVPINAKGADAIKPVPGQDPQSMDVLVGSAAHGIVPNFPSDNASLAKQLYRPQLETAYNCDAPVQQVVDGVKDQVEQALQGS</sequence>
<dbReference type="SUPFAM" id="SSF53850">
    <property type="entry name" value="Periplasmic binding protein-like II"/>
    <property type="match status" value="1"/>
</dbReference>
<dbReference type="PROSITE" id="PS51257">
    <property type="entry name" value="PROKAR_LIPOPROTEIN"/>
    <property type="match status" value="1"/>
</dbReference>
<comment type="subcellular location">
    <subcellularLocation>
        <location evidence="1">Cell envelope</location>
    </subcellularLocation>
</comment>
<evidence type="ECO:0000313" key="7">
    <source>
        <dbReference type="Proteomes" id="UP000321261"/>
    </source>
</evidence>
<dbReference type="OrthoDB" id="2507686at2"/>
<dbReference type="Gene3D" id="3.40.190.10">
    <property type="entry name" value="Periplasmic binding protein-like II"/>
    <property type="match status" value="1"/>
</dbReference>
<comment type="caution">
    <text evidence="6">The sequence shown here is derived from an EMBL/GenBank/DDBJ whole genome shotgun (WGS) entry which is preliminary data.</text>
</comment>
<feature type="chain" id="PRO_5038664344" evidence="5">
    <location>
        <begin position="23"/>
        <end position="433"/>
    </location>
</feature>
<keyword evidence="3" id="KW-0813">Transport</keyword>
<accession>A0A561SK37</accession>
<dbReference type="EMBL" id="VIWU01000001">
    <property type="protein sequence ID" value="TWF75220.1"/>
    <property type="molecule type" value="Genomic_DNA"/>
</dbReference>
<name>A0A561SK37_9PSEU</name>
<protein>
    <submittedName>
        <fullName evidence="6">Carbohydrate ABC transporter substrate-binding protein (CUT1 family)</fullName>
    </submittedName>
</protein>
<comment type="similarity">
    <text evidence="2">Belongs to the bacterial solute-binding protein 1 family.</text>
</comment>
<keyword evidence="7" id="KW-1185">Reference proteome</keyword>
<reference evidence="6 7" key="1">
    <citation type="submission" date="2019-06" db="EMBL/GenBank/DDBJ databases">
        <title>Sequencing the genomes of 1000 actinobacteria strains.</title>
        <authorList>
            <person name="Klenk H.-P."/>
        </authorList>
    </citation>
    <scope>NUCLEOTIDE SEQUENCE [LARGE SCALE GENOMIC DNA]</scope>
    <source>
        <strain evidence="6 7">DSM 45671</strain>
    </source>
</reference>
<evidence type="ECO:0000256" key="3">
    <source>
        <dbReference type="ARBA" id="ARBA00022448"/>
    </source>
</evidence>
<proteinExistence type="inferred from homology"/>
<evidence type="ECO:0000256" key="4">
    <source>
        <dbReference type="ARBA" id="ARBA00022729"/>
    </source>
</evidence>
<dbReference type="Proteomes" id="UP000321261">
    <property type="component" value="Unassembled WGS sequence"/>
</dbReference>
<dbReference type="InterPro" id="IPR006059">
    <property type="entry name" value="SBP"/>
</dbReference>
<evidence type="ECO:0000256" key="5">
    <source>
        <dbReference type="SAM" id="SignalP"/>
    </source>
</evidence>
<dbReference type="PANTHER" id="PTHR43649">
    <property type="entry name" value="ARABINOSE-BINDING PROTEIN-RELATED"/>
    <property type="match status" value="1"/>
</dbReference>
<dbReference type="GO" id="GO:0030313">
    <property type="term" value="C:cell envelope"/>
    <property type="evidence" value="ECO:0007669"/>
    <property type="project" value="UniProtKB-SubCell"/>
</dbReference>